<gene>
    <name evidence="4" type="ORF">S01H1_81120</name>
</gene>
<dbReference type="InterPro" id="IPR029063">
    <property type="entry name" value="SAM-dependent_MTases_sf"/>
</dbReference>
<organism evidence="4">
    <name type="scientific">marine sediment metagenome</name>
    <dbReference type="NCBI Taxonomy" id="412755"/>
    <lineage>
        <taxon>unclassified sequences</taxon>
        <taxon>metagenomes</taxon>
        <taxon>ecological metagenomes</taxon>
    </lineage>
</organism>
<evidence type="ECO:0000259" key="3">
    <source>
        <dbReference type="Pfam" id="PF01555"/>
    </source>
</evidence>
<keyword evidence="1" id="KW-0489">Methyltransferase</keyword>
<dbReference type="Pfam" id="PF01555">
    <property type="entry name" value="N6_N4_Mtase"/>
    <property type="match status" value="1"/>
</dbReference>
<evidence type="ECO:0000256" key="1">
    <source>
        <dbReference type="ARBA" id="ARBA00022603"/>
    </source>
</evidence>
<name>X0Z0E3_9ZZZZ</name>
<evidence type="ECO:0000256" key="2">
    <source>
        <dbReference type="ARBA" id="ARBA00022679"/>
    </source>
</evidence>
<dbReference type="GO" id="GO:0008170">
    <property type="term" value="F:N-methyltransferase activity"/>
    <property type="evidence" value="ECO:0007669"/>
    <property type="project" value="InterPro"/>
</dbReference>
<evidence type="ECO:0000313" key="4">
    <source>
        <dbReference type="EMBL" id="GAG52137.1"/>
    </source>
</evidence>
<dbReference type="GO" id="GO:0003677">
    <property type="term" value="F:DNA binding"/>
    <property type="evidence" value="ECO:0007669"/>
    <property type="project" value="InterPro"/>
</dbReference>
<keyword evidence="2" id="KW-0808">Transferase</keyword>
<protein>
    <recommendedName>
        <fullName evidence="3">DNA methylase N-4/N-6 domain-containing protein</fullName>
    </recommendedName>
</protein>
<sequence>VKRLAIHLGCDTDPRFLSVVPFKYPFFRVCWLRYIRPHYKGRLLYNSDIAYLFGTAPKPAAGQFLIPGYMEDTSSDGKQAEHPCPRKKAHVEWLVKWWSEIGEVILDPFLGSGTTAFCAKKLNRKCIGIEIEEKYCEISANRCRQMVMNLRV</sequence>
<feature type="non-terminal residue" evidence="4">
    <location>
        <position position="1"/>
    </location>
</feature>
<dbReference type="GO" id="GO:0032259">
    <property type="term" value="P:methylation"/>
    <property type="evidence" value="ECO:0007669"/>
    <property type="project" value="UniProtKB-KW"/>
</dbReference>
<dbReference type="EMBL" id="BARS01054860">
    <property type="protein sequence ID" value="GAG52137.1"/>
    <property type="molecule type" value="Genomic_DNA"/>
</dbReference>
<reference evidence="4" key="1">
    <citation type="journal article" date="2014" name="Front. Microbiol.">
        <title>High frequency of phylogenetically diverse reductive dehalogenase-homologous genes in deep subseafloor sedimentary metagenomes.</title>
        <authorList>
            <person name="Kawai M."/>
            <person name="Futagami T."/>
            <person name="Toyoda A."/>
            <person name="Takaki Y."/>
            <person name="Nishi S."/>
            <person name="Hori S."/>
            <person name="Arai W."/>
            <person name="Tsubouchi T."/>
            <person name="Morono Y."/>
            <person name="Uchiyama I."/>
            <person name="Ito T."/>
            <person name="Fujiyama A."/>
            <person name="Inagaki F."/>
            <person name="Takami H."/>
        </authorList>
    </citation>
    <scope>NUCLEOTIDE SEQUENCE</scope>
    <source>
        <strain evidence="4">Expedition CK06-06</strain>
    </source>
</reference>
<dbReference type="Gene3D" id="3.40.50.150">
    <property type="entry name" value="Vaccinia Virus protein VP39"/>
    <property type="match status" value="1"/>
</dbReference>
<dbReference type="AlphaFoldDB" id="X0Z0E3"/>
<comment type="caution">
    <text evidence="4">The sequence shown here is derived from an EMBL/GenBank/DDBJ whole genome shotgun (WGS) entry which is preliminary data.</text>
</comment>
<accession>X0Z0E3</accession>
<dbReference type="InterPro" id="IPR001091">
    <property type="entry name" value="RM_Methyltransferase"/>
</dbReference>
<proteinExistence type="predicted"/>
<dbReference type="PRINTS" id="PR00508">
    <property type="entry name" value="S21N4MTFRASE"/>
</dbReference>
<feature type="domain" description="DNA methylase N-4/N-6" evidence="3">
    <location>
        <begin position="67"/>
        <end position="140"/>
    </location>
</feature>
<dbReference type="InterPro" id="IPR002941">
    <property type="entry name" value="DNA_methylase_N4/N6"/>
</dbReference>
<dbReference type="SUPFAM" id="SSF53335">
    <property type="entry name" value="S-adenosyl-L-methionine-dependent methyltransferases"/>
    <property type="match status" value="1"/>
</dbReference>